<dbReference type="AlphaFoldDB" id="A0A2J7YP56"/>
<dbReference type="RefSeq" id="WP_214609320.1">
    <property type="nucleotide sequence ID" value="NZ_LJIW01000002.1"/>
</dbReference>
<organism evidence="5 6">
    <name type="scientific">Streptomyces malaysiensis</name>
    <dbReference type="NCBI Taxonomy" id="92644"/>
    <lineage>
        <taxon>Bacteria</taxon>
        <taxon>Bacillati</taxon>
        <taxon>Actinomycetota</taxon>
        <taxon>Actinomycetes</taxon>
        <taxon>Kitasatosporales</taxon>
        <taxon>Streptomycetaceae</taxon>
        <taxon>Streptomyces</taxon>
        <taxon>Streptomyces violaceusniger group</taxon>
    </lineage>
</organism>
<protein>
    <recommendedName>
        <fullName evidence="4">Intradiol ring-cleavage dioxygenases domain-containing protein</fullName>
    </recommendedName>
</protein>
<evidence type="ECO:0000256" key="2">
    <source>
        <dbReference type="ARBA" id="ARBA00022964"/>
    </source>
</evidence>
<keyword evidence="6" id="KW-1185">Reference proteome</keyword>
<accession>A0A2J7YP56</accession>
<gene>
    <name evidence="5" type="ORF">SMF913_25174</name>
</gene>
<dbReference type="PANTHER" id="PTHR33711:SF7">
    <property type="entry name" value="INTRADIOL RING-CLEAVAGE DIOXYGENASES DOMAIN-CONTAINING PROTEIN-RELATED"/>
    <property type="match status" value="1"/>
</dbReference>
<evidence type="ECO:0000313" key="6">
    <source>
        <dbReference type="Proteomes" id="UP000236520"/>
    </source>
</evidence>
<proteinExistence type="inferred from homology"/>
<dbReference type="Gene3D" id="2.60.130.10">
    <property type="entry name" value="Aromatic compound dioxygenase"/>
    <property type="match status" value="1"/>
</dbReference>
<dbReference type="Pfam" id="PF00775">
    <property type="entry name" value="Dioxygenase_C"/>
    <property type="match status" value="1"/>
</dbReference>
<dbReference type="InterPro" id="IPR050770">
    <property type="entry name" value="Intradiol_RC_Dioxygenase"/>
</dbReference>
<keyword evidence="2" id="KW-0223">Dioxygenase</keyword>
<dbReference type="Proteomes" id="UP000236520">
    <property type="component" value="Unassembled WGS sequence"/>
</dbReference>
<dbReference type="InterPro" id="IPR000627">
    <property type="entry name" value="Intradiol_dOase_C"/>
</dbReference>
<dbReference type="SUPFAM" id="SSF49482">
    <property type="entry name" value="Aromatic compound dioxygenase"/>
    <property type="match status" value="1"/>
</dbReference>
<sequence length="291" mass="31424">MSEAQSRLQVVFADLRRAIDDVVLKHQVTLEELLATVAWLQQVADAGELPSASVLFYKTVMKGTAGATYAHPEKDGASHWEMEGPAHRAGAPVLHSPAVLPMRPDEPGEPLIVSGTVCTTSGDPLPGAALEIWQVDANNVYSGMDTSDFAPLNIPNDSTGIPTHNLRARIITEADGRYEFRTVMPGTETFGLAMDGPLATLTRALQLQCLRPLHIHAIVSADGCLPLTTQIYFDGDPLVTSTIEGPVPAGAVKATTRHDDHHARRLDRPYRTLTYDFVLRPTAEHAASTPP</sequence>
<dbReference type="GO" id="GO:0016702">
    <property type="term" value="F:oxidoreductase activity, acting on single donors with incorporation of molecular oxygen, incorporation of two atoms of oxygen"/>
    <property type="evidence" value="ECO:0007669"/>
    <property type="project" value="InterPro"/>
</dbReference>
<dbReference type="EMBL" id="LJIW01000002">
    <property type="protein sequence ID" value="PNG89709.1"/>
    <property type="molecule type" value="Genomic_DNA"/>
</dbReference>
<reference evidence="5 6" key="1">
    <citation type="submission" date="2015-09" db="EMBL/GenBank/DDBJ databases">
        <title>Genome sequence, genome mining and natural product profiling of a biocontrol bacterium Streptomyces malaysiensis F913.</title>
        <authorList>
            <person name="Xu Y."/>
            <person name="Wei J."/>
            <person name="Xie J."/>
            <person name="Li T."/>
            <person name="Zhou Z."/>
        </authorList>
    </citation>
    <scope>NUCLEOTIDE SEQUENCE [LARGE SCALE GENOMIC DNA]</scope>
    <source>
        <strain evidence="5 6">F913</strain>
    </source>
</reference>
<evidence type="ECO:0000256" key="1">
    <source>
        <dbReference type="ARBA" id="ARBA00007825"/>
    </source>
</evidence>
<name>A0A2J7YP56_STRMQ</name>
<evidence type="ECO:0000259" key="4">
    <source>
        <dbReference type="Pfam" id="PF00775"/>
    </source>
</evidence>
<evidence type="ECO:0000313" key="5">
    <source>
        <dbReference type="EMBL" id="PNG89709.1"/>
    </source>
</evidence>
<dbReference type="InterPro" id="IPR015889">
    <property type="entry name" value="Intradiol_dOase_core"/>
</dbReference>
<evidence type="ECO:0000256" key="3">
    <source>
        <dbReference type="ARBA" id="ARBA00023002"/>
    </source>
</evidence>
<dbReference type="GO" id="GO:0008199">
    <property type="term" value="F:ferric iron binding"/>
    <property type="evidence" value="ECO:0007669"/>
    <property type="project" value="InterPro"/>
</dbReference>
<dbReference type="PANTHER" id="PTHR33711">
    <property type="entry name" value="DIOXYGENASE, PUTATIVE (AFU_ORTHOLOGUE AFUA_2G02910)-RELATED"/>
    <property type="match status" value="1"/>
</dbReference>
<keyword evidence="3" id="KW-0560">Oxidoreductase</keyword>
<comment type="caution">
    <text evidence="5">The sequence shown here is derived from an EMBL/GenBank/DDBJ whole genome shotgun (WGS) entry which is preliminary data.</text>
</comment>
<comment type="similarity">
    <text evidence="1">Belongs to the intradiol ring-cleavage dioxygenase family.</text>
</comment>
<feature type="domain" description="Intradiol ring-cleavage dioxygenases" evidence="4">
    <location>
        <begin position="83"/>
        <end position="281"/>
    </location>
</feature>